<evidence type="ECO:0000313" key="4">
    <source>
        <dbReference type="Proteomes" id="UP000027059"/>
    </source>
</evidence>
<keyword evidence="4" id="KW-1185">Reference proteome</keyword>
<dbReference type="Pfam" id="PF13277">
    <property type="entry name" value="YmdB"/>
    <property type="match status" value="1"/>
</dbReference>
<dbReference type="InterPro" id="IPR005235">
    <property type="entry name" value="YmdB-like"/>
</dbReference>
<evidence type="ECO:0000313" key="3">
    <source>
        <dbReference type="EMBL" id="AIA30241.1"/>
    </source>
</evidence>
<dbReference type="AlphaFoldDB" id="A0A059XYA5"/>
<evidence type="ECO:0000256" key="2">
    <source>
        <dbReference type="PIRSR" id="PIRSR004789-51"/>
    </source>
</evidence>
<dbReference type="HOGENOM" id="CLU_068238_0_0_0"/>
<dbReference type="KEGG" id="lfp:Y981_04030"/>
<sequence>MLNTLAEERETSSRTLRLLCVGDVFGRPGRSALAKGIARLSDQAPLDAIIVNGENLAGGKGLNQKTANECFQMGVTSITTGNHLFDQKDVLDLLVKENRVLRPLNYSAECPGTGASIYVLPGGQTLGVMNLIGRVFMSPSDCPFHAADRILEFWDRSDIRPDITVVDFHGEASGEKRAMGFHLDGRVHVLYGTHTHVQTNDLETLPAGTLYLTDVGLTGPRWSVIGVAPEAALKKYRTHVPAPFEVASGELLFCALLVEFRQSKAGWSVTGSRLIREGGGTDEA</sequence>
<feature type="binding site" evidence="2">
    <location>
        <position position="82"/>
    </location>
    <ligand>
        <name>Fe cation</name>
        <dbReference type="ChEBI" id="CHEBI:24875"/>
        <label>2</label>
    </ligand>
</feature>
<reference evidence="3 4" key="2">
    <citation type="journal article" date="2015" name="Biomed. Res. Int.">
        <title>Effects of Arsenite Resistance on the Growth and Functional Gene Expression of Leptospirillum ferriphilum and Acidithiobacillus thiooxidans in Pure Culture and Coculture.</title>
        <authorList>
            <person name="Jiang H."/>
            <person name="Liang Y."/>
            <person name="Yin H."/>
            <person name="Xiao Y."/>
            <person name="Guo X."/>
            <person name="Xu Y."/>
            <person name="Hu Q."/>
            <person name="Liu H."/>
            <person name="Liu X."/>
        </authorList>
    </citation>
    <scope>NUCLEOTIDE SEQUENCE [LARGE SCALE GENOMIC DNA]</scope>
    <source>
        <strain evidence="3 4">YSK</strain>
    </source>
</reference>
<protein>
    <recommendedName>
        <fullName evidence="5">Metallophosphoesterase</fullName>
    </recommendedName>
</protein>
<feature type="binding site" evidence="2">
    <location>
        <position position="54"/>
    </location>
    <ligand>
        <name>Fe cation</name>
        <dbReference type="ChEBI" id="CHEBI:24875"/>
        <label>2</label>
    </ligand>
</feature>
<evidence type="ECO:0008006" key="5">
    <source>
        <dbReference type="Google" id="ProtNLM"/>
    </source>
</evidence>
<dbReference type="OrthoDB" id="9801109at2"/>
<name>A0A059XYA5_9BACT</name>
<dbReference type="PANTHER" id="PTHR36303:SF1">
    <property type="entry name" value="2',3'-CYCLIC-NUCLEOTIDE 2'-PHOSPHODIESTERASE"/>
    <property type="match status" value="1"/>
</dbReference>
<dbReference type="Gene3D" id="3.60.21.10">
    <property type="match status" value="1"/>
</dbReference>
<organism evidence="3 4">
    <name type="scientific">Leptospirillum ferriphilum YSK</name>
    <dbReference type="NCBI Taxonomy" id="1441628"/>
    <lineage>
        <taxon>Bacteria</taxon>
        <taxon>Pseudomonadati</taxon>
        <taxon>Nitrospirota</taxon>
        <taxon>Nitrospiria</taxon>
        <taxon>Nitrospirales</taxon>
        <taxon>Nitrospiraceae</taxon>
        <taxon>Leptospirillum</taxon>
    </lineage>
</organism>
<dbReference type="GO" id="GO:0046872">
    <property type="term" value="F:metal ion binding"/>
    <property type="evidence" value="ECO:0007669"/>
    <property type="project" value="UniProtKB-KW"/>
</dbReference>
<feature type="active site" description="Proton donor" evidence="1">
    <location>
        <position position="83"/>
    </location>
</feature>
<dbReference type="PIRSF" id="PIRSF004789">
    <property type="entry name" value="DR1281"/>
    <property type="match status" value="1"/>
</dbReference>
<reference evidence="4" key="1">
    <citation type="submission" date="2014-02" db="EMBL/GenBank/DDBJ databases">
        <title>Complete genome sequence and comparative genomic analysis of the nitrogen-fixing bacterium Leptospirillum ferriphilum YSK.</title>
        <authorList>
            <person name="Guo X."/>
            <person name="Yin H."/>
            <person name="Liang Y."/>
            <person name="Hu Q."/>
            <person name="Ma L."/>
            <person name="Xiao Y."/>
            <person name="Zhang X."/>
            <person name="Qiu G."/>
            <person name="Liu X."/>
        </authorList>
    </citation>
    <scope>NUCLEOTIDE SEQUENCE [LARGE SCALE GENOMIC DNA]</scope>
    <source>
        <strain evidence="4">YSK</strain>
    </source>
</reference>
<dbReference type="Proteomes" id="UP000027059">
    <property type="component" value="Chromosome"/>
</dbReference>
<accession>A0A059XYA5</accession>
<feature type="binding site" evidence="2">
    <location>
        <position position="54"/>
    </location>
    <ligand>
        <name>Fe cation</name>
        <dbReference type="ChEBI" id="CHEBI:24875"/>
        <label>1</label>
    </ligand>
</feature>
<dbReference type="SUPFAM" id="SSF56300">
    <property type="entry name" value="Metallo-dependent phosphatases"/>
    <property type="match status" value="1"/>
</dbReference>
<dbReference type="CDD" id="cd07382">
    <property type="entry name" value="MPP_DR1281"/>
    <property type="match status" value="1"/>
</dbReference>
<feature type="binding site" evidence="2">
    <location>
        <position position="196"/>
    </location>
    <ligand>
        <name>Fe cation</name>
        <dbReference type="ChEBI" id="CHEBI:24875"/>
        <label>1</label>
    </ligand>
</feature>
<dbReference type="EMBL" id="CP007243">
    <property type="protein sequence ID" value="AIA30241.1"/>
    <property type="molecule type" value="Genomic_DNA"/>
</dbReference>
<dbReference type="PANTHER" id="PTHR36303">
    <property type="entry name" value="2',3'-CYCLIC-NUCLEOTIDE 2'-PHOSPHODIESTERASE"/>
    <property type="match status" value="1"/>
</dbReference>
<feature type="binding site" evidence="2">
    <location>
        <position position="169"/>
    </location>
    <ligand>
        <name>Fe cation</name>
        <dbReference type="ChEBI" id="CHEBI:24875"/>
        <label>2</label>
    </ligand>
</feature>
<feature type="binding site" evidence="2">
    <location>
        <position position="23"/>
    </location>
    <ligand>
        <name>Fe cation</name>
        <dbReference type="ChEBI" id="CHEBI:24875"/>
        <label>1</label>
    </ligand>
</feature>
<feature type="binding site" evidence="2">
    <location>
        <position position="194"/>
    </location>
    <ligand>
        <name>Fe cation</name>
        <dbReference type="ChEBI" id="CHEBI:24875"/>
        <label>2</label>
    </ligand>
</feature>
<gene>
    <name evidence="3" type="ORF">Y981_04030</name>
</gene>
<dbReference type="InterPro" id="IPR029052">
    <property type="entry name" value="Metallo-depent_PP-like"/>
</dbReference>
<keyword evidence="2" id="KW-0479">Metal-binding</keyword>
<evidence type="ECO:0000256" key="1">
    <source>
        <dbReference type="PIRSR" id="PIRSR004789-50"/>
    </source>
</evidence>
<dbReference type="GO" id="GO:0004113">
    <property type="term" value="F:2',3'-cyclic-nucleotide 3'-phosphodiesterase activity"/>
    <property type="evidence" value="ECO:0007669"/>
    <property type="project" value="TreeGrafter"/>
</dbReference>
<proteinExistence type="predicted"/>
<feature type="binding site" evidence="2">
    <location>
        <position position="55"/>
    </location>
    <ligand>
        <name>Fe cation</name>
        <dbReference type="ChEBI" id="CHEBI:24875"/>
        <label>1</label>
    </ligand>
</feature>